<reference evidence="1 2" key="2">
    <citation type="submission" date="2020-08" db="EMBL/GenBank/DDBJ databases">
        <authorList>
            <person name="Partida-Martinez L."/>
            <person name="Huntemann M."/>
            <person name="Clum A."/>
            <person name="Wang J."/>
            <person name="Palaniappan K."/>
            <person name="Ritter S."/>
            <person name="Chen I.-M."/>
            <person name="Stamatis D."/>
            <person name="Reddy T."/>
            <person name="O'Malley R."/>
            <person name="Daum C."/>
            <person name="Shapiro N."/>
            <person name="Ivanova N."/>
            <person name="Kyrpides N."/>
            <person name="Woyke T."/>
        </authorList>
    </citation>
    <scope>NUCLEOTIDE SEQUENCE [LARGE SCALE GENOMIC DNA]</scope>
    <source>
        <strain evidence="1 2">AS2.23</strain>
    </source>
</reference>
<gene>
    <name evidence="1" type="ORF">FHR75_001175</name>
</gene>
<accession>A0A7W4TKY6</accession>
<sequence>MRHRVRELVGRWVASLVAGLAVAGHGQWGFPWFPPEEAEEQPGPGELSWAEFEAELHALLDGARRDGVGDGSRPGGGPLA</sequence>
<proteinExistence type="predicted"/>
<name>A0A7W4TKY6_KINRA</name>
<dbReference type="Proteomes" id="UP000533269">
    <property type="component" value="Unassembled WGS sequence"/>
</dbReference>
<organism evidence="1 2">
    <name type="scientific">Kineococcus radiotolerans</name>
    <dbReference type="NCBI Taxonomy" id="131568"/>
    <lineage>
        <taxon>Bacteria</taxon>
        <taxon>Bacillati</taxon>
        <taxon>Actinomycetota</taxon>
        <taxon>Actinomycetes</taxon>
        <taxon>Kineosporiales</taxon>
        <taxon>Kineosporiaceae</taxon>
        <taxon>Kineococcus</taxon>
    </lineage>
</organism>
<protein>
    <submittedName>
        <fullName evidence="1">Uncharacterized protein</fullName>
    </submittedName>
</protein>
<dbReference type="AlphaFoldDB" id="A0A7W4TKY6"/>
<comment type="caution">
    <text evidence="1">The sequence shown here is derived from an EMBL/GenBank/DDBJ whole genome shotgun (WGS) entry which is preliminary data.</text>
</comment>
<evidence type="ECO:0000313" key="1">
    <source>
        <dbReference type="EMBL" id="MBB2900387.1"/>
    </source>
</evidence>
<reference evidence="1 2" key="1">
    <citation type="submission" date="2020-08" db="EMBL/GenBank/DDBJ databases">
        <title>The Agave Microbiome: Exploring the role of microbial communities in plant adaptations to desert environments.</title>
        <authorList>
            <person name="Partida-Martinez L.P."/>
        </authorList>
    </citation>
    <scope>NUCLEOTIDE SEQUENCE [LARGE SCALE GENOMIC DNA]</scope>
    <source>
        <strain evidence="1 2">AS2.23</strain>
    </source>
</reference>
<dbReference type="RefSeq" id="WP_012084729.1">
    <property type="nucleotide sequence ID" value="NZ_JACHVY010000001.1"/>
</dbReference>
<dbReference type="EMBL" id="JACHVY010000001">
    <property type="protein sequence ID" value="MBB2900387.1"/>
    <property type="molecule type" value="Genomic_DNA"/>
</dbReference>
<evidence type="ECO:0000313" key="2">
    <source>
        <dbReference type="Proteomes" id="UP000533269"/>
    </source>
</evidence>